<accession>A0A839A402</accession>
<dbReference type="Gene3D" id="3.40.50.300">
    <property type="entry name" value="P-loop containing nucleotide triphosphate hydrolases"/>
    <property type="match status" value="1"/>
</dbReference>
<dbReference type="InterPro" id="IPR027417">
    <property type="entry name" value="P-loop_NTPase"/>
</dbReference>
<dbReference type="InterPro" id="IPR003439">
    <property type="entry name" value="ABC_transporter-like_ATP-bd"/>
</dbReference>
<dbReference type="SMART" id="SM00382">
    <property type="entry name" value="AAA"/>
    <property type="match status" value="1"/>
</dbReference>
<evidence type="ECO:0000313" key="5">
    <source>
        <dbReference type="EMBL" id="MBA5728621.1"/>
    </source>
</evidence>
<keyword evidence="6" id="KW-1185">Reference proteome</keyword>
<keyword evidence="3 5" id="KW-0067">ATP-binding</keyword>
<evidence type="ECO:0000256" key="3">
    <source>
        <dbReference type="ARBA" id="ARBA00022840"/>
    </source>
</evidence>
<evidence type="ECO:0000313" key="6">
    <source>
        <dbReference type="Proteomes" id="UP000571018"/>
    </source>
</evidence>
<dbReference type="InterPro" id="IPR003593">
    <property type="entry name" value="AAA+_ATPase"/>
</dbReference>
<gene>
    <name evidence="5" type="ORF">HW423_02350</name>
</gene>
<dbReference type="EMBL" id="JACAOA010000004">
    <property type="protein sequence ID" value="MBA5728621.1"/>
    <property type="molecule type" value="Genomic_DNA"/>
</dbReference>
<keyword evidence="2" id="KW-0547">Nucleotide-binding</keyword>
<dbReference type="Pfam" id="PF00005">
    <property type="entry name" value="ABC_tran"/>
    <property type="match status" value="1"/>
</dbReference>
<dbReference type="AlphaFoldDB" id="A0A839A402"/>
<evidence type="ECO:0000259" key="4">
    <source>
        <dbReference type="PROSITE" id="PS50893"/>
    </source>
</evidence>
<comment type="caution">
    <text evidence="5">The sequence shown here is derived from an EMBL/GenBank/DDBJ whole genome shotgun (WGS) entry which is preliminary data.</text>
</comment>
<feature type="domain" description="ABC transporter" evidence="4">
    <location>
        <begin position="2"/>
        <end position="227"/>
    </location>
</feature>
<dbReference type="PANTHER" id="PTHR42788:SF2">
    <property type="entry name" value="ABC TRANSPORTER ATP-BINDING PROTEIN"/>
    <property type="match status" value="1"/>
</dbReference>
<evidence type="ECO:0000256" key="1">
    <source>
        <dbReference type="ARBA" id="ARBA00022448"/>
    </source>
</evidence>
<dbReference type="RefSeq" id="WP_218930348.1">
    <property type="nucleotide sequence ID" value="NZ_JACAOA010000004.1"/>
</dbReference>
<dbReference type="SUPFAM" id="SSF52540">
    <property type="entry name" value="P-loop containing nucleoside triphosphate hydrolases"/>
    <property type="match status" value="1"/>
</dbReference>
<reference evidence="5 6" key="1">
    <citation type="submission" date="2020-06" db="EMBL/GenBank/DDBJ databases">
        <title>Reclassification of Facklamia ignava, Facklamia soureckii and Facklami tabacinasalis as Falseniella iganva gen. nov., comb. nov., Hutsoniella ignava gen. nov., comb. nov., and Ruoffia tabacinasalis gen. nov., comb. nov and description of Ruoffia haltotolerans sp. nov., isolated from hypersaline Inland Sea of Qatar.</title>
        <authorList>
            <person name="Fotedar R."/>
            <person name="Sankaranarayanan K."/>
            <person name="Lawson P."/>
            <person name="Caldwell M."/>
            <person name="Zeyara A."/>
            <person name="Al Malki A."/>
            <person name="Ali M."/>
        </authorList>
    </citation>
    <scope>NUCLEOTIDE SEQUENCE [LARGE SCALE GENOMIC DNA]</scope>
    <source>
        <strain evidence="5 6">INB8</strain>
    </source>
</reference>
<organism evidence="5 6">
    <name type="scientific">Ruoffia halotolerans</name>
    <dbReference type="NCBI Taxonomy" id="2748684"/>
    <lineage>
        <taxon>Bacteria</taxon>
        <taxon>Bacillati</taxon>
        <taxon>Bacillota</taxon>
        <taxon>Bacilli</taxon>
        <taxon>Lactobacillales</taxon>
        <taxon>Aerococcaceae</taxon>
        <taxon>Ruoffia</taxon>
    </lineage>
</organism>
<dbReference type="InterPro" id="IPR050166">
    <property type="entry name" value="ABC_transporter_ATP-bind"/>
</dbReference>
<protein>
    <submittedName>
        <fullName evidence="5">ABC transporter ATP-binding protein</fullName>
    </submittedName>
</protein>
<sequence length="245" mass="28330">MLSIQDVGFRYGNRQVLKNINIQLQKGETVAIIGPSGVGKTTLFNLIAGIIDVQEGQIELNGTKEIKGKLSYMLQKDMLYPHYTVIENIMLPRIIQGESKKHAREYALGLLDIFQFKEWANYYPHALSGGMRQRVAFMRTAAFDRSWLLLDEAFSALDAITRRQLHQWFMNYREKMGWSSLIITHDVDEALILSDRVYIIKGQPGEITFELPVDFKSFDVEKIIFEPEFIEAKRQLLNQLKEVLK</sequence>
<evidence type="ECO:0000256" key="2">
    <source>
        <dbReference type="ARBA" id="ARBA00022741"/>
    </source>
</evidence>
<dbReference type="GO" id="GO:0016887">
    <property type="term" value="F:ATP hydrolysis activity"/>
    <property type="evidence" value="ECO:0007669"/>
    <property type="project" value="InterPro"/>
</dbReference>
<dbReference type="GO" id="GO:0005524">
    <property type="term" value="F:ATP binding"/>
    <property type="evidence" value="ECO:0007669"/>
    <property type="project" value="UniProtKB-KW"/>
</dbReference>
<keyword evidence="1" id="KW-0813">Transport</keyword>
<name>A0A839A402_9LACT</name>
<dbReference type="Proteomes" id="UP000571018">
    <property type="component" value="Unassembled WGS sequence"/>
</dbReference>
<dbReference type="PROSITE" id="PS50893">
    <property type="entry name" value="ABC_TRANSPORTER_2"/>
    <property type="match status" value="1"/>
</dbReference>
<dbReference type="PANTHER" id="PTHR42788">
    <property type="entry name" value="TAURINE IMPORT ATP-BINDING PROTEIN-RELATED"/>
    <property type="match status" value="1"/>
</dbReference>
<proteinExistence type="predicted"/>